<accession>A0A7L8AF79</accession>
<evidence type="ECO:0000313" key="1">
    <source>
        <dbReference type="EMBL" id="QOD60617.1"/>
    </source>
</evidence>
<dbReference type="AlphaFoldDB" id="A0A7L8AF79"/>
<dbReference type="OrthoDB" id="1118280at2"/>
<dbReference type="RefSeq" id="WP_088354330.1">
    <property type="nucleotide sequence ID" value="NZ_CP061813.1"/>
</dbReference>
<evidence type="ECO:0000313" key="2">
    <source>
        <dbReference type="Proteomes" id="UP000516764"/>
    </source>
</evidence>
<dbReference type="EMBL" id="CP061813">
    <property type="protein sequence ID" value="QOD60617.1"/>
    <property type="molecule type" value="Genomic_DNA"/>
</dbReference>
<protein>
    <recommendedName>
        <fullName evidence="3">DUF4468 domain-containing protein</fullName>
    </recommendedName>
</protein>
<gene>
    <name evidence="1" type="ORF">H9I45_14955</name>
</gene>
<sequence>MKRIASILLILTTLSGFSQKYVDTLYNFKVDKGNIVWQKVFENKDTLDLKTNFKEKSLINFNTNNLKETENTISFSIENDKINHQKYGGSAMFSAFYIQQVNHYNVSIDFKEKKYRVTIKNFVSGTLNNNKSLRLEQYVVKNNKIKRTKINIKNLNYYQKYFTDKFTIYSNKEDW</sequence>
<evidence type="ECO:0008006" key="3">
    <source>
        <dbReference type="Google" id="ProtNLM"/>
    </source>
</evidence>
<keyword evidence="2" id="KW-1185">Reference proteome</keyword>
<dbReference type="Proteomes" id="UP000516764">
    <property type="component" value="Chromosome"/>
</dbReference>
<proteinExistence type="predicted"/>
<dbReference type="KEGG" id="phal:H9I45_14955"/>
<reference evidence="1 2" key="1">
    <citation type="journal article" date="2016" name="Int. J. Syst. Evol. Microbiol.">
        <title>Polaribacter haliotis sp. nov., isolated from the gut of abalone Haliotis discus hannai.</title>
        <authorList>
            <person name="Kim Y.O."/>
            <person name="Park I.S."/>
            <person name="Park S."/>
            <person name="Nam B.H."/>
            <person name="Park J.M."/>
            <person name="Kim D.G."/>
            <person name="Yoon J.H."/>
        </authorList>
    </citation>
    <scope>NUCLEOTIDE SEQUENCE [LARGE SCALE GENOMIC DNA]</scope>
    <source>
        <strain evidence="1 2">KCTC 52418</strain>
    </source>
</reference>
<organism evidence="1 2">
    <name type="scientific">Polaribacter haliotis</name>
    <dbReference type="NCBI Taxonomy" id="1888915"/>
    <lineage>
        <taxon>Bacteria</taxon>
        <taxon>Pseudomonadati</taxon>
        <taxon>Bacteroidota</taxon>
        <taxon>Flavobacteriia</taxon>
        <taxon>Flavobacteriales</taxon>
        <taxon>Flavobacteriaceae</taxon>
    </lineage>
</organism>
<name>A0A7L8AF79_9FLAO</name>